<dbReference type="InterPro" id="IPR003488">
    <property type="entry name" value="DprA"/>
</dbReference>
<dbReference type="Pfam" id="PF02481">
    <property type="entry name" value="DNA_processg_A"/>
    <property type="match status" value="1"/>
</dbReference>
<dbReference type="AlphaFoldDB" id="A0A7W8IND7"/>
<dbReference type="EMBL" id="JACHEP010000002">
    <property type="protein sequence ID" value="MBB5323687.1"/>
    <property type="molecule type" value="Genomic_DNA"/>
</dbReference>
<evidence type="ECO:0000256" key="1">
    <source>
        <dbReference type="ARBA" id="ARBA00006525"/>
    </source>
</evidence>
<keyword evidence="4" id="KW-1185">Reference proteome</keyword>
<comment type="caution">
    <text evidence="3">The sequence shown here is derived from an EMBL/GenBank/DDBJ whole genome shotgun (WGS) entry which is preliminary data.</text>
</comment>
<dbReference type="RefSeq" id="WP_183251682.1">
    <property type="nucleotide sequence ID" value="NZ_JACHEP010000002.1"/>
</dbReference>
<feature type="domain" description="Smf/DprA SLOG" evidence="2">
    <location>
        <begin position="81"/>
        <end position="290"/>
    </location>
</feature>
<proteinExistence type="inferred from homology"/>
<dbReference type="SUPFAM" id="SSF102405">
    <property type="entry name" value="MCP/YpsA-like"/>
    <property type="match status" value="1"/>
</dbReference>
<evidence type="ECO:0000313" key="3">
    <source>
        <dbReference type="EMBL" id="MBB5323687.1"/>
    </source>
</evidence>
<dbReference type="GO" id="GO:0009294">
    <property type="term" value="P:DNA-mediated transformation"/>
    <property type="evidence" value="ECO:0007669"/>
    <property type="project" value="InterPro"/>
</dbReference>
<comment type="similarity">
    <text evidence="1">Belongs to the DprA/Smf family.</text>
</comment>
<gene>
    <name evidence="3" type="ORF">HNQ34_000779</name>
</gene>
<dbReference type="Proteomes" id="UP000520011">
    <property type="component" value="Unassembled WGS sequence"/>
</dbReference>
<dbReference type="PANTHER" id="PTHR43022">
    <property type="entry name" value="PROTEIN SMF"/>
    <property type="match status" value="1"/>
</dbReference>
<reference evidence="3 4" key="1">
    <citation type="submission" date="2020-08" db="EMBL/GenBank/DDBJ databases">
        <title>Genomic Encyclopedia of Type Strains, Phase IV (KMG-IV): sequencing the most valuable type-strain genomes for metagenomic binning, comparative biology and taxonomic classification.</title>
        <authorList>
            <person name="Goeker M."/>
        </authorList>
    </citation>
    <scope>NUCLEOTIDE SEQUENCE [LARGE SCALE GENOMIC DNA]</scope>
    <source>
        <strain evidence="3 4">DSM 16325</strain>
    </source>
</reference>
<evidence type="ECO:0000259" key="2">
    <source>
        <dbReference type="Pfam" id="PF02481"/>
    </source>
</evidence>
<organism evidence="3 4">
    <name type="scientific">Anoxybacteroides tepidamans</name>
    <dbReference type="NCBI Taxonomy" id="265948"/>
    <lineage>
        <taxon>Bacteria</taxon>
        <taxon>Bacillati</taxon>
        <taxon>Bacillota</taxon>
        <taxon>Bacilli</taxon>
        <taxon>Bacillales</taxon>
        <taxon>Anoxybacillaceae</taxon>
        <taxon>Anoxybacteroides</taxon>
    </lineage>
</organism>
<dbReference type="PANTHER" id="PTHR43022:SF1">
    <property type="entry name" value="PROTEIN SMF"/>
    <property type="match status" value="1"/>
</dbReference>
<dbReference type="NCBIfam" id="TIGR00732">
    <property type="entry name" value="dprA"/>
    <property type="match status" value="1"/>
</dbReference>
<dbReference type="InterPro" id="IPR057666">
    <property type="entry name" value="DrpA_SLOG"/>
</dbReference>
<evidence type="ECO:0000313" key="4">
    <source>
        <dbReference type="Proteomes" id="UP000520011"/>
    </source>
</evidence>
<accession>A0A7W8IND7</accession>
<sequence length="297" mass="33461">MYSSVQERLIHLHHCRSVGWKTIDRLLRIDPSLSSIFSLPYSALASMLSISREQYSLFFQDLHSFAIQSMIKTYKDKNIHIITVFDDYYPKWLKHIFEPPWVLYAKGNIAWLSFPKMISIVGTRQPTNEGIRALRTLLPPLIEEGWLIVSGLALGIDAAAHEIAIEHKGKTIAVIAGGIGHIYPKQNRGLAERLMRDHLIISEYPPHTKPQKWQFPLRNRIISGLSLGTVVIQAKEKSGSLITASLALEQGRDVFAVPGSIFLEQASGTNYLIQQGAKLVRSAQDIIDEFTYLFPDG</sequence>
<dbReference type="Gene3D" id="3.40.50.450">
    <property type="match status" value="1"/>
</dbReference>
<protein>
    <submittedName>
        <fullName evidence="3">DNA processing protein</fullName>
    </submittedName>
</protein>
<name>A0A7W8IND7_9BACL</name>